<keyword evidence="2" id="KW-1185">Reference proteome</keyword>
<dbReference type="EMBL" id="SMRT01000009">
    <property type="protein sequence ID" value="TDF95891.1"/>
    <property type="molecule type" value="Genomic_DNA"/>
</dbReference>
<accession>A0A4R5KK28</accession>
<dbReference type="Pfam" id="PF14091">
    <property type="entry name" value="DUF4269"/>
    <property type="match status" value="1"/>
</dbReference>
<evidence type="ECO:0000313" key="2">
    <source>
        <dbReference type="Proteomes" id="UP000295636"/>
    </source>
</evidence>
<sequence length="184" mass="20623">MLKSIAYLQTGNERQRRAYKAIVDLGILNDLARYGPVLCGTIPIGIDVDGSDLDIIMKVEDFAKFTAIATRLYGNHTGFQVKSNIIREMPAIKVNFDFGGFPFELFGQPQPVEAQHAYRHMLVEHRLLMKYPDLKNDVIRLKEQGIKTEPAFARILQLAGDPYDSLLTLGEAIRVSSRSGPSSR</sequence>
<dbReference type="RefSeq" id="WP_133231113.1">
    <property type="nucleotide sequence ID" value="NZ_SMRT01000009.1"/>
</dbReference>
<dbReference type="OrthoDB" id="6402248at2"/>
<reference evidence="1 2" key="1">
    <citation type="submission" date="2019-03" db="EMBL/GenBank/DDBJ databases">
        <title>This is whole genome sequence of Paenibacillus sp MS74 strain.</title>
        <authorList>
            <person name="Trinh H.N."/>
        </authorList>
    </citation>
    <scope>NUCLEOTIDE SEQUENCE [LARGE SCALE GENOMIC DNA]</scope>
    <source>
        <strain evidence="1 2">MS74</strain>
    </source>
</reference>
<dbReference type="InterPro" id="IPR025365">
    <property type="entry name" value="DUF4269"/>
</dbReference>
<gene>
    <name evidence="1" type="ORF">E1757_19405</name>
</gene>
<organism evidence="1 2">
    <name type="scientific">Paenibacillus piri</name>
    <dbReference type="NCBI Taxonomy" id="2547395"/>
    <lineage>
        <taxon>Bacteria</taxon>
        <taxon>Bacillati</taxon>
        <taxon>Bacillota</taxon>
        <taxon>Bacilli</taxon>
        <taxon>Bacillales</taxon>
        <taxon>Paenibacillaceae</taxon>
        <taxon>Paenibacillus</taxon>
    </lineage>
</organism>
<comment type="caution">
    <text evidence="1">The sequence shown here is derived from an EMBL/GenBank/DDBJ whole genome shotgun (WGS) entry which is preliminary data.</text>
</comment>
<proteinExistence type="predicted"/>
<evidence type="ECO:0000313" key="1">
    <source>
        <dbReference type="EMBL" id="TDF95891.1"/>
    </source>
</evidence>
<protein>
    <submittedName>
        <fullName evidence="1">DUF4269 domain-containing protein</fullName>
    </submittedName>
</protein>
<dbReference type="AlphaFoldDB" id="A0A4R5KK28"/>
<dbReference type="Proteomes" id="UP000295636">
    <property type="component" value="Unassembled WGS sequence"/>
</dbReference>
<name>A0A4R5KK28_9BACL</name>